<feature type="transmembrane region" description="Helical" evidence="1">
    <location>
        <begin position="91"/>
        <end position="109"/>
    </location>
</feature>
<feature type="transmembrane region" description="Helical" evidence="1">
    <location>
        <begin position="67"/>
        <end position="85"/>
    </location>
</feature>
<gene>
    <name evidence="2" type="ORF">TBCH5v1_1705</name>
</gene>
<dbReference type="Proteomes" id="UP000066042">
    <property type="component" value="Chromosome"/>
</dbReference>
<evidence type="ECO:0000313" key="3">
    <source>
        <dbReference type="Proteomes" id="UP000066042"/>
    </source>
</evidence>
<accession>A0A0S1XCW0</accession>
<dbReference type="EMBL" id="CP013050">
    <property type="protein sequence ID" value="ALM75615.1"/>
    <property type="molecule type" value="Genomic_DNA"/>
</dbReference>
<keyword evidence="1" id="KW-0472">Membrane</keyword>
<dbReference type="STRING" id="55802.TBCH5v1_1705"/>
<name>A0A0S1XCW0_THEBA</name>
<keyword evidence="1" id="KW-0812">Transmembrane</keyword>
<evidence type="ECO:0000313" key="2">
    <source>
        <dbReference type="EMBL" id="ALM75615.1"/>
    </source>
</evidence>
<sequence>MVLKGGEGMNKYLMGAGLFIGSLPGALCQEDDGYLTGFHVSGPLVGVAIILGLILLLWLILKFMLKLIVVGITSLTFGGVGYLIGTMFIPSLAIYIGGAFFILGMWLSLKLLRAQGGKIAVVKTSSEHDEDFFDDDWGDDENV</sequence>
<protein>
    <submittedName>
        <fullName evidence="2">Uncharacterized protein</fullName>
    </submittedName>
</protein>
<reference evidence="2 3" key="1">
    <citation type="journal article" date="2016" name="Genome Announc.">
        <title>Complete genome sequence of the hyperthermophilic and piezophilic archaeon Thermococcus barophilus Ch5, capable of growth at the expense of hydrogenogenesis from carbon monoxide and formate.</title>
        <authorList>
            <person name="Oger P."/>
            <person name="Sokolova T.G."/>
            <person name="Kozhevnikova D.A."/>
            <person name="Taranov E.A."/>
            <person name="Vannier P."/>
            <person name="Lee H.S."/>
            <person name="Kwon K.K."/>
            <person name="Kang S.G."/>
            <person name="Lee J.H."/>
            <person name="Bonch-Osmolovskaya E.A."/>
            <person name="Lebedinsky A.V."/>
        </authorList>
    </citation>
    <scope>NUCLEOTIDE SEQUENCE [LARGE SCALE GENOMIC DNA]</scope>
    <source>
        <strain evidence="3">Ch5</strain>
    </source>
</reference>
<proteinExistence type="predicted"/>
<dbReference type="PATRIC" id="fig|55802.8.peg.1684"/>
<dbReference type="AlphaFoldDB" id="A0A0S1XCW0"/>
<evidence type="ECO:0000256" key="1">
    <source>
        <dbReference type="SAM" id="Phobius"/>
    </source>
</evidence>
<organism evidence="2 3">
    <name type="scientific">Thermococcus barophilus</name>
    <dbReference type="NCBI Taxonomy" id="55802"/>
    <lineage>
        <taxon>Archaea</taxon>
        <taxon>Methanobacteriati</taxon>
        <taxon>Methanobacteriota</taxon>
        <taxon>Thermococci</taxon>
        <taxon>Thermococcales</taxon>
        <taxon>Thermococcaceae</taxon>
        <taxon>Thermococcus</taxon>
    </lineage>
</organism>
<feature type="transmembrane region" description="Helical" evidence="1">
    <location>
        <begin position="38"/>
        <end position="60"/>
    </location>
</feature>
<keyword evidence="1" id="KW-1133">Transmembrane helix</keyword>